<keyword evidence="5" id="KW-1185">Reference proteome</keyword>
<feature type="transmembrane region" description="Helical" evidence="2">
    <location>
        <begin position="176"/>
        <end position="198"/>
    </location>
</feature>
<feature type="transmembrane region" description="Helical" evidence="2">
    <location>
        <begin position="262"/>
        <end position="280"/>
    </location>
</feature>
<dbReference type="RefSeq" id="WP_165010724.1">
    <property type="nucleotide sequence ID" value="NZ_CP064954.1"/>
</dbReference>
<feature type="compositionally biased region" description="Basic residues" evidence="1">
    <location>
        <begin position="26"/>
        <end position="37"/>
    </location>
</feature>
<feature type="transmembrane region" description="Helical" evidence="2">
    <location>
        <begin position="385"/>
        <end position="403"/>
    </location>
</feature>
<evidence type="ECO:0000256" key="2">
    <source>
        <dbReference type="SAM" id="Phobius"/>
    </source>
</evidence>
<dbReference type="AlphaFoldDB" id="A0A7T0PCC5"/>
<evidence type="ECO:0000256" key="1">
    <source>
        <dbReference type="SAM" id="MobiDB-lite"/>
    </source>
</evidence>
<dbReference type="InterPro" id="IPR006707">
    <property type="entry name" value="T7SS_EccD"/>
</dbReference>
<dbReference type="Pfam" id="PF19053">
    <property type="entry name" value="EccD"/>
    <property type="match status" value="1"/>
</dbReference>
<sequence>MTTASIPTNGAKSHGAHATPSAHGAHSPRQRAGHHVHSAYSAQSVRVTIRALAGHFRKELDVSLPVDSTLDEVLDEVTDLMNAPFLSTPWRACTAAGRPLDHTIPLGTTALVDGSLVLLRPQSPVPAPVVRDGAEALAAHDAARATNGLPTAWSLVGLGLLAMLTTALLLRLSPLPGHACLAIALACTGVIGLSLLLFSPTRGSTSLAAATVLALAGAAGCAVGAANLGLCAAAACAAVVVTGLGVLKVASARLLGASATAVVLALCAAGGSFLSGIAASGPLPGPLEGLEYLQASGIAGAAIAILGATLVVMWGPSLCTQAAGIRVPQLPSAGEKVTETTADLLQPDAPARAERARGLYEGALLSASMALLPACVAVAQVDSHAGYATALCATAGGAVILHAARQATALSTWALMAGAGSAVLGLVLIALRHEHWIFSAIAGVALLLALTACLWAPRVARLEPTTVVWLERAEAMSIVALTPLALHLAGVFMLIRGLG</sequence>
<reference evidence="4 5" key="1">
    <citation type="submission" date="2020-11" db="EMBL/GenBank/DDBJ databases">
        <title>Corynebacterium sp. ZJ-599.</title>
        <authorList>
            <person name="Zhou J."/>
        </authorList>
    </citation>
    <scope>NUCLEOTIDE SEQUENCE [LARGE SCALE GENOMIC DNA]</scope>
    <source>
        <strain evidence="4 5">ZJ-599</strain>
    </source>
</reference>
<name>A0A7T0PCC5_9CORY</name>
<dbReference type="Proteomes" id="UP000594681">
    <property type="component" value="Chromosome"/>
</dbReference>
<feature type="transmembrane region" description="Helical" evidence="2">
    <location>
        <begin position="205"/>
        <end position="226"/>
    </location>
</feature>
<dbReference type="InterPro" id="IPR044049">
    <property type="entry name" value="EccD_transm"/>
</dbReference>
<dbReference type="NCBIfam" id="TIGR03920">
    <property type="entry name" value="T7SS_EccD"/>
    <property type="match status" value="1"/>
</dbReference>
<dbReference type="EMBL" id="CP064954">
    <property type="protein sequence ID" value="QPK79587.1"/>
    <property type="molecule type" value="Genomic_DNA"/>
</dbReference>
<evidence type="ECO:0000259" key="3">
    <source>
        <dbReference type="Pfam" id="PF19053"/>
    </source>
</evidence>
<keyword evidence="2" id="KW-0472">Membrane</keyword>
<feature type="transmembrane region" description="Helical" evidence="2">
    <location>
        <begin position="436"/>
        <end position="457"/>
    </location>
</feature>
<feature type="domain" description="EccD-like transmembrane" evidence="3">
    <location>
        <begin position="297"/>
        <end position="498"/>
    </location>
</feature>
<feature type="transmembrane region" description="Helical" evidence="2">
    <location>
        <begin position="152"/>
        <end position="170"/>
    </location>
</feature>
<evidence type="ECO:0000313" key="4">
    <source>
        <dbReference type="EMBL" id="QPK79587.1"/>
    </source>
</evidence>
<keyword evidence="2" id="KW-0812">Transmembrane</keyword>
<gene>
    <name evidence="4" type="primary">eccD</name>
    <name evidence="4" type="ORF">G7Y31_02435</name>
</gene>
<keyword evidence="2" id="KW-1133">Transmembrane helix</keyword>
<proteinExistence type="predicted"/>
<feature type="region of interest" description="Disordered" evidence="1">
    <location>
        <begin position="1"/>
        <end position="39"/>
    </location>
</feature>
<feature type="compositionally biased region" description="Polar residues" evidence="1">
    <location>
        <begin position="1"/>
        <end position="11"/>
    </location>
</feature>
<feature type="transmembrane region" description="Helical" evidence="2">
    <location>
        <begin position="478"/>
        <end position="498"/>
    </location>
</feature>
<accession>A0A7T0PCC5</accession>
<protein>
    <submittedName>
        <fullName evidence="4">Type VII secretion integral membrane protein EccD</fullName>
    </submittedName>
</protein>
<organism evidence="4 5">
    <name type="scientific">Corynebacterium lizhenjunii</name>
    <dbReference type="NCBI Taxonomy" id="2709394"/>
    <lineage>
        <taxon>Bacteria</taxon>
        <taxon>Bacillati</taxon>
        <taxon>Actinomycetota</taxon>
        <taxon>Actinomycetes</taxon>
        <taxon>Mycobacteriales</taxon>
        <taxon>Corynebacteriaceae</taxon>
        <taxon>Corynebacterium</taxon>
    </lineage>
</organism>
<feature type="transmembrane region" description="Helical" evidence="2">
    <location>
        <begin position="410"/>
        <end position="430"/>
    </location>
</feature>
<feature type="transmembrane region" description="Helical" evidence="2">
    <location>
        <begin position="232"/>
        <end position="250"/>
    </location>
</feature>
<evidence type="ECO:0000313" key="5">
    <source>
        <dbReference type="Proteomes" id="UP000594681"/>
    </source>
</evidence>
<feature type="transmembrane region" description="Helical" evidence="2">
    <location>
        <begin position="292"/>
        <end position="314"/>
    </location>
</feature>
<dbReference type="KEGG" id="cliz:G7Y31_02435"/>
<feature type="transmembrane region" description="Helical" evidence="2">
    <location>
        <begin position="359"/>
        <end position="379"/>
    </location>
</feature>